<evidence type="ECO:0000313" key="1">
    <source>
        <dbReference type="EMBL" id="GFD18711.1"/>
    </source>
</evidence>
<organism evidence="1">
    <name type="scientific">Tanacetum cinerariifolium</name>
    <name type="common">Dalmatian daisy</name>
    <name type="synonym">Chrysanthemum cinerariifolium</name>
    <dbReference type="NCBI Taxonomy" id="118510"/>
    <lineage>
        <taxon>Eukaryota</taxon>
        <taxon>Viridiplantae</taxon>
        <taxon>Streptophyta</taxon>
        <taxon>Embryophyta</taxon>
        <taxon>Tracheophyta</taxon>
        <taxon>Spermatophyta</taxon>
        <taxon>Magnoliopsida</taxon>
        <taxon>eudicotyledons</taxon>
        <taxon>Gunneridae</taxon>
        <taxon>Pentapetalae</taxon>
        <taxon>asterids</taxon>
        <taxon>campanulids</taxon>
        <taxon>Asterales</taxon>
        <taxon>Asteraceae</taxon>
        <taxon>Asteroideae</taxon>
        <taxon>Anthemideae</taxon>
        <taxon>Anthemidinae</taxon>
        <taxon>Tanacetum</taxon>
    </lineage>
</organism>
<gene>
    <name evidence="1" type="ORF">Tci_890680</name>
</gene>
<dbReference type="EMBL" id="BKCJ011309242">
    <property type="protein sequence ID" value="GFD18711.1"/>
    <property type="molecule type" value="Genomic_DNA"/>
</dbReference>
<feature type="non-terminal residue" evidence="1">
    <location>
        <position position="1"/>
    </location>
</feature>
<comment type="caution">
    <text evidence="1">The sequence shown here is derived from an EMBL/GenBank/DDBJ whole genome shotgun (WGS) entry which is preliminary data.</text>
</comment>
<protein>
    <submittedName>
        <fullName evidence="1">Uncharacterized protein</fullName>
    </submittedName>
</protein>
<dbReference type="AlphaFoldDB" id="A0A699U9U1"/>
<proteinExistence type="predicted"/>
<name>A0A699U9U1_TANCI</name>
<sequence>VNVATISQDTASAYIASQSNGSKIKFKDINQIDEDDMEEIDIK</sequence>
<accession>A0A699U9U1</accession>
<reference evidence="1" key="1">
    <citation type="journal article" date="2019" name="Sci. Rep.">
        <title>Draft genome of Tanacetum cinerariifolium, the natural source of mosquito coil.</title>
        <authorList>
            <person name="Yamashiro T."/>
            <person name="Shiraishi A."/>
            <person name="Satake H."/>
            <person name="Nakayama K."/>
        </authorList>
    </citation>
    <scope>NUCLEOTIDE SEQUENCE</scope>
</reference>